<accession>A0AA36DM88</accession>
<gene>
    <name evidence="2" type="ORF">CYNAS_LOCUS2161</name>
</gene>
<proteinExistence type="predicted"/>
<dbReference type="EMBL" id="CATQJL010000001">
    <property type="protein sequence ID" value="CAJ0590178.1"/>
    <property type="molecule type" value="Genomic_DNA"/>
</dbReference>
<keyword evidence="3" id="KW-1185">Reference proteome</keyword>
<evidence type="ECO:0000256" key="1">
    <source>
        <dbReference type="SAM" id="Coils"/>
    </source>
</evidence>
<sequence>MENASSAPAAEELLELVEKQDSVMECLMEKLEMCQNKIRLLQEANEKRQDSQNEANALVATTQQKIANALAAVELLQAEKEKLEKELDEAREKAEEKPVTSIIQLRNRVKELEFDLQREQRSSNALQVALDFQKSRNEQLQSAVDEANNSKKLVVASLSAKMEEALRDTAELRLKCQSLLDDRERVESELDSELKVVNQRCVHLRTHCDRLSNELTKLRKECKVAECRLSALIEENALLRGKTVSGSADELDTNQIQKILEDQSHLIAALKEEGKLLLHQLATERKENKSKVKTLKKENRELEDRLQKLLSL</sequence>
<feature type="coiled-coil region" evidence="1">
    <location>
        <begin position="24"/>
        <end position="235"/>
    </location>
</feature>
<dbReference type="AlphaFoldDB" id="A0AA36DM88"/>
<protein>
    <submittedName>
        <fullName evidence="2">Uncharacterized protein</fullName>
    </submittedName>
</protein>
<dbReference type="Proteomes" id="UP001176961">
    <property type="component" value="Unassembled WGS sequence"/>
</dbReference>
<keyword evidence="1" id="KW-0175">Coiled coil</keyword>
<reference evidence="2" key="1">
    <citation type="submission" date="2023-07" db="EMBL/GenBank/DDBJ databases">
        <authorList>
            <consortium name="CYATHOMIX"/>
        </authorList>
    </citation>
    <scope>NUCLEOTIDE SEQUENCE</scope>
    <source>
        <strain evidence="2">N/A</strain>
    </source>
</reference>
<organism evidence="2 3">
    <name type="scientific">Cylicocyclus nassatus</name>
    <name type="common">Nematode worm</name>
    <dbReference type="NCBI Taxonomy" id="53992"/>
    <lineage>
        <taxon>Eukaryota</taxon>
        <taxon>Metazoa</taxon>
        <taxon>Ecdysozoa</taxon>
        <taxon>Nematoda</taxon>
        <taxon>Chromadorea</taxon>
        <taxon>Rhabditida</taxon>
        <taxon>Rhabditina</taxon>
        <taxon>Rhabditomorpha</taxon>
        <taxon>Strongyloidea</taxon>
        <taxon>Strongylidae</taxon>
        <taxon>Cylicocyclus</taxon>
    </lineage>
</organism>
<evidence type="ECO:0000313" key="2">
    <source>
        <dbReference type="EMBL" id="CAJ0590178.1"/>
    </source>
</evidence>
<evidence type="ECO:0000313" key="3">
    <source>
        <dbReference type="Proteomes" id="UP001176961"/>
    </source>
</evidence>
<comment type="caution">
    <text evidence="2">The sequence shown here is derived from an EMBL/GenBank/DDBJ whole genome shotgun (WGS) entry which is preliminary data.</text>
</comment>
<name>A0AA36DM88_CYLNA</name>
<feature type="coiled-coil region" evidence="1">
    <location>
        <begin position="278"/>
        <end position="312"/>
    </location>
</feature>